<dbReference type="Pfam" id="PF07348">
    <property type="entry name" value="Syd"/>
    <property type="match status" value="1"/>
</dbReference>
<dbReference type="RefSeq" id="WP_331847982.1">
    <property type="nucleotide sequence ID" value="NZ_JAZHPZ010000010.1"/>
</dbReference>
<organism evidence="4 5">
    <name type="scientific">Paenibacillus haidiansis</name>
    <dbReference type="NCBI Taxonomy" id="1574488"/>
    <lineage>
        <taxon>Bacteria</taxon>
        <taxon>Bacillati</taxon>
        <taxon>Bacillota</taxon>
        <taxon>Bacilli</taxon>
        <taxon>Bacillales</taxon>
        <taxon>Paenibacillaceae</taxon>
        <taxon>Paenibacillus</taxon>
    </lineage>
</organism>
<sequence length="172" mass="20151">MKHALEQHFERKYARWKAYKNTLPMIGWDEDVSTFMYVGDVNSEGYVQWKAIEKDEVYDFRQIQDDLHFNLNTDIKNYFNSFWFLELTGECKGYSIILEPVVPGIGLGDFLRNLEEYSANHNHQLTHIPIGFEANGSVVVVHNETGKIFVEDHETEKFEEIAKSLEELIDQL</sequence>
<evidence type="ECO:0000313" key="5">
    <source>
        <dbReference type="Proteomes" id="UP001306950"/>
    </source>
</evidence>
<dbReference type="CDD" id="cd16323">
    <property type="entry name" value="Syd"/>
    <property type="match status" value="1"/>
</dbReference>
<keyword evidence="5" id="KW-1185">Reference proteome</keyword>
<gene>
    <name evidence="4" type="ORF">V3851_18190</name>
</gene>
<dbReference type="InterPro" id="IPR009948">
    <property type="entry name" value="Syd"/>
</dbReference>
<name>A0ABU7VVH0_9BACL</name>
<comment type="caution">
    <text evidence="4">The sequence shown here is derived from an EMBL/GenBank/DDBJ whole genome shotgun (WGS) entry which is preliminary data.</text>
</comment>
<evidence type="ECO:0000256" key="2">
    <source>
        <dbReference type="ARBA" id="ARBA00022519"/>
    </source>
</evidence>
<dbReference type="EMBL" id="JAZHPZ010000010">
    <property type="protein sequence ID" value="MEF2967765.1"/>
    <property type="molecule type" value="Genomic_DNA"/>
</dbReference>
<keyword evidence="2" id="KW-0997">Cell inner membrane</keyword>
<evidence type="ECO:0000313" key="4">
    <source>
        <dbReference type="EMBL" id="MEF2967765.1"/>
    </source>
</evidence>
<keyword evidence="1" id="KW-1003">Cell membrane</keyword>
<keyword evidence="3" id="KW-0472">Membrane</keyword>
<dbReference type="Gene3D" id="3.40.1580.20">
    <property type="entry name" value="Syd protein"/>
    <property type="match status" value="1"/>
</dbReference>
<evidence type="ECO:0000256" key="1">
    <source>
        <dbReference type="ARBA" id="ARBA00022475"/>
    </source>
</evidence>
<dbReference type="Proteomes" id="UP001306950">
    <property type="component" value="Unassembled WGS sequence"/>
</dbReference>
<accession>A0ABU7VVH0</accession>
<proteinExistence type="predicted"/>
<reference evidence="4 5" key="1">
    <citation type="submission" date="2024-02" db="EMBL/GenBank/DDBJ databases">
        <title>A nitrogen-fixing paenibacillus bacterium.</title>
        <authorList>
            <person name="Zhang W.L."/>
            <person name="Chen S.F."/>
        </authorList>
    </citation>
    <scope>NUCLEOTIDE SEQUENCE [LARGE SCALE GENOMIC DNA]</scope>
    <source>
        <strain evidence="4 5">M1</strain>
    </source>
</reference>
<dbReference type="InterPro" id="IPR038228">
    <property type="entry name" value="Syd_sf"/>
</dbReference>
<evidence type="ECO:0000256" key="3">
    <source>
        <dbReference type="ARBA" id="ARBA00023136"/>
    </source>
</evidence>
<protein>
    <submittedName>
        <fullName evidence="4">SecY-interacting protein Syd</fullName>
    </submittedName>
</protein>